<dbReference type="Gene3D" id="3.30.930.10">
    <property type="entry name" value="Bira Bifunctional Protein, Domain 2"/>
    <property type="match status" value="1"/>
</dbReference>
<dbReference type="Proteomes" id="UP000247476">
    <property type="component" value="Unassembled WGS sequence"/>
</dbReference>
<organism evidence="1 2">
    <name type="scientific">Paenibacillus flagellatus</name>
    <dbReference type="NCBI Taxonomy" id="2211139"/>
    <lineage>
        <taxon>Bacteria</taxon>
        <taxon>Bacillati</taxon>
        <taxon>Bacillota</taxon>
        <taxon>Bacilli</taxon>
        <taxon>Bacillales</taxon>
        <taxon>Paenibacillaceae</taxon>
        <taxon>Paenibacillus</taxon>
    </lineage>
</organism>
<dbReference type="SUPFAM" id="SSF55681">
    <property type="entry name" value="Class II aaRS and biotin synthetases"/>
    <property type="match status" value="1"/>
</dbReference>
<protein>
    <recommendedName>
        <fullName evidence="3">Aminoacyl-transfer RNA synthetases class-II family profile domain-containing protein</fullName>
    </recommendedName>
</protein>
<dbReference type="GO" id="GO:0140096">
    <property type="term" value="F:catalytic activity, acting on a protein"/>
    <property type="evidence" value="ECO:0007669"/>
    <property type="project" value="UniProtKB-ARBA"/>
</dbReference>
<dbReference type="EMBL" id="QJVJ01000014">
    <property type="protein sequence ID" value="PYI51214.1"/>
    <property type="molecule type" value="Genomic_DNA"/>
</dbReference>
<evidence type="ECO:0000313" key="2">
    <source>
        <dbReference type="Proteomes" id="UP000247476"/>
    </source>
</evidence>
<dbReference type="InterPro" id="IPR045864">
    <property type="entry name" value="aa-tRNA-synth_II/BPL/LPL"/>
</dbReference>
<reference evidence="1 2" key="1">
    <citation type="submission" date="2018-05" db="EMBL/GenBank/DDBJ databases">
        <title>Paenibacillus flagellatus sp. nov., isolated from selenium mineral soil.</title>
        <authorList>
            <person name="Dai X."/>
        </authorList>
    </citation>
    <scope>NUCLEOTIDE SEQUENCE [LARGE SCALE GENOMIC DNA]</scope>
    <source>
        <strain evidence="1 2">DXL2</strain>
    </source>
</reference>
<evidence type="ECO:0008006" key="3">
    <source>
        <dbReference type="Google" id="ProtNLM"/>
    </source>
</evidence>
<proteinExistence type="predicted"/>
<keyword evidence="2" id="KW-1185">Reference proteome</keyword>
<sequence>MNTHNVTERVIALDKLDPNQHGQLKYASAFVDEHIDDIRLADGKLIVSHHAPDGGERIAAHVERLIERFSRGDFGFKEHILFEHRGPTPYRGDIIADLIEAKTIKVLEPGLFIFREPFSSLLRFFDDSFVKRVAEPFGAKEESYPAVIHLSTLDKTNHFTSFPEHIHFLNHLRDDLDVIESFSESVRQAGGWKEDAPLDLNKTMPKPRLAMNPSTCYHCYEGLQGETLEGDGIVATAVAKCHRYESKNHADFGRLLDFSMREIIFVGKPEFVRENRLKAVELLKQLAVEWEIDCLIENANDPFFTNDFQVKASFQRNQEMKYEMRLTVPYIGKSIACSSVNFHSTAFGTAFDIKTGKRPATTGCVGFGLERWVFAFLAQFGLNEEGWPAAFRDQYRAWQTKSR</sequence>
<dbReference type="OrthoDB" id="583154at2"/>
<name>A0A2V5K0M5_9BACL</name>
<comment type="caution">
    <text evidence="1">The sequence shown here is derived from an EMBL/GenBank/DDBJ whole genome shotgun (WGS) entry which is preliminary data.</text>
</comment>
<accession>A0A2V5K0M5</accession>
<dbReference type="RefSeq" id="WP_110843058.1">
    <property type="nucleotide sequence ID" value="NZ_QJVJ01000014.1"/>
</dbReference>
<dbReference type="GO" id="GO:0016740">
    <property type="term" value="F:transferase activity"/>
    <property type="evidence" value="ECO:0007669"/>
    <property type="project" value="UniProtKB-ARBA"/>
</dbReference>
<evidence type="ECO:0000313" key="1">
    <source>
        <dbReference type="EMBL" id="PYI51214.1"/>
    </source>
</evidence>
<dbReference type="AlphaFoldDB" id="A0A2V5K0M5"/>
<gene>
    <name evidence="1" type="ORF">DLM86_26385</name>
</gene>